<proteinExistence type="predicted"/>
<evidence type="ECO:0008006" key="6">
    <source>
        <dbReference type="Google" id="ProtNLM"/>
    </source>
</evidence>
<evidence type="ECO:0000313" key="5">
    <source>
        <dbReference type="EMBL" id="CEM40623.1"/>
    </source>
</evidence>
<sequence length="577" mass="63306">MYQYFSRLTNLISCRPCVLANRVFFQIVGPDAARFLQGLIAQDIRLLLAPPLQKKLLDLDPRHARPVDPPVPIRMPDPLRPASSIACLFMNTHGRVFADGLLFNLEPSPKGTKNPVFLLDCDASAKDKLTSYFRRHKLRSKIQIEDVTSFTGAVQLLPPERVHFHTARTGMEISDWLFEWLHNSTNTLHSERVLREISYCATDPRYWRLGFRLICQHKLPFPSNPKFPCQDRPSPLRSASPLKTQTIQSDPVTDSDSLSYPSLQHASSPLERNLPADYGLHRLILGILEGGVELSGREGAAGKEKEKEKSGAASAGKKDDQDGALPFNANMDLLGFVSLQKGCYLGQELTARSFHSGVLRKRLFSVIIPRESDVFDLSNIPPSLPVPPTAICLDEYPECPTAFRNLLVPAQAHAEKKGEEESLPEVPMSDLKPVCPPVLGRRIIIVARESVTADAAAGGVSAYSRRRESKASSEGRASGDSSGDAGEVREVEVAEVLAYMGNVGIAQVSLPRRTKAFKAMSETGMKSREDCLSAFSILNDLELFVKGTGVRVLLRAPPYVSDGNGSALAPLGLYAGV</sequence>
<dbReference type="EMBL" id="CDMZ01002072">
    <property type="protein sequence ID" value="CEM40623.1"/>
    <property type="molecule type" value="Genomic_DNA"/>
</dbReference>
<feature type="compositionally biased region" description="Low complexity" evidence="4">
    <location>
        <begin position="474"/>
        <end position="485"/>
    </location>
</feature>
<feature type="compositionally biased region" description="Polar residues" evidence="4">
    <location>
        <begin position="241"/>
        <end position="265"/>
    </location>
</feature>
<dbReference type="PANTHER" id="PTHR22602">
    <property type="entry name" value="TRANSFERASE CAF17, MITOCHONDRIAL-RELATED"/>
    <property type="match status" value="1"/>
</dbReference>
<evidence type="ECO:0000256" key="2">
    <source>
        <dbReference type="ARBA" id="ARBA00022946"/>
    </source>
</evidence>
<dbReference type="InterPro" id="IPR017703">
    <property type="entry name" value="YgfZ/GCV_T_CS"/>
</dbReference>
<comment type="subcellular location">
    <subcellularLocation>
        <location evidence="1">Mitochondrion</location>
    </subcellularLocation>
</comment>
<protein>
    <recommendedName>
        <fullName evidence="6">Aminomethyltransferase folate-binding domain-containing protein</fullName>
    </recommendedName>
</protein>
<dbReference type="SUPFAM" id="SSF103025">
    <property type="entry name" value="Folate-binding domain"/>
    <property type="match status" value="1"/>
</dbReference>
<dbReference type="InterPro" id="IPR045179">
    <property type="entry name" value="YgfZ/GcvT"/>
</dbReference>
<keyword evidence="2" id="KW-0809">Transit peptide</keyword>
<organism evidence="5">
    <name type="scientific">Chromera velia CCMP2878</name>
    <dbReference type="NCBI Taxonomy" id="1169474"/>
    <lineage>
        <taxon>Eukaryota</taxon>
        <taxon>Sar</taxon>
        <taxon>Alveolata</taxon>
        <taxon>Colpodellida</taxon>
        <taxon>Chromeraceae</taxon>
        <taxon>Chromera</taxon>
    </lineage>
</organism>
<dbReference type="PANTHER" id="PTHR22602:SF0">
    <property type="entry name" value="TRANSFERASE CAF17, MITOCHONDRIAL-RELATED"/>
    <property type="match status" value="1"/>
</dbReference>
<evidence type="ECO:0000256" key="4">
    <source>
        <dbReference type="SAM" id="MobiDB-lite"/>
    </source>
</evidence>
<keyword evidence="3" id="KW-0496">Mitochondrion</keyword>
<dbReference type="Gene3D" id="3.30.1360.120">
    <property type="entry name" value="Probable tRNA modification gtpase trme, domain 1"/>
    <property type="match status" value="1"/>
</dbReference>
<dbReference type="GO" id="GO:0016226">
    <property type="term" value="P:iron-sulfur cluster assembly"/>
    <property type="evidence" value="ECO:0007669"/>
    <property type="project" value="TreeGrafter"/>
</dbReference>
<feature type="region of interest" description="Disordered" evidence="4">
    <location>
        <begin position="462"/>
        <end position="486"/>
    </location>
</feature>
<dbReference type="VEuPathDB" id="CryptoDB:Cvel_6005"/>
<evidence type="ECO:0000256" key="1">
    <source>
        <dbReference type="ARBA" id="ARBA00004173"/>
    </source>
</evidence>
<name>A0A0G4HA32_9ALVE</name>
<dbReference type="Gene3D" id="2.40.30.160">
    <property type="match status" value="1"/>
</dbReference>
<feature type="region of interest" description="Disordered" evidence="4">
    <location>
        <begin position="225"/>
        <end position="265"/>
    </location>
</feature>
<feature type="region of interest" description="Disordered" evidence="4">
    <location>
        <begin position="297"/>
        <end position="323"/>
    </location>
</feature>
<reference evidence="5" key="1">
    <citation type="submission" date="2014-11" db="EMBL/GenBank/DDBJ databases">
        <authorList>
            <person name="Otto D Thomas"/>
            <person name="Naeem Raeece"/>
        </authorList>
    </citation>
    <scope>NUCLEOTIDE SEQUENCE</scope>
</reference>
<dbReference type="InterPro" id="IPR027266">
    <property type="entry name" value="TrmE/GcvT-like"/>
</dbReference>
<dbReference type="NCBIfam" id="TIGR03317">
    <property type="entry name" value="ygfZ_signature"/>
    <property type="match status" value="1"/>
</dbReference>
<evidence type="ECO:0000256" key="3">
    <source>
        <dbReference type="ARBA" id="ARBA00023128"/>
    </source>
</evidence>
<feature type="compositionally biased region" description="Basic and acidic residues" evidence="4">
    <location>
        <begin position="300"/>
        <end position="321"/>
    </location>
</feature>
<dbReference type="AlphaFoldDB" id="A0A0G4HA32"/>
<accession>A0A0G4HA32</accession>
<dbReference type="GO" id="GO:0005759">
    <property type="term" value="C:mitochondrial matrix"/>
    <property type="evidence" value="ECO:0007669"/>
    <property type="project" value="TreeGrafter"/>
</dbReference>
<gene>
    <name evidence="5" type="ORF">Cvel_6005</name>
</gene>